<dbReference type="RefSeq" id="WP_189089050.1">
    <property type="nucleotide sequence ID" value="NZ_BMQL01000006.1"/>
</dbReference>
<dbReference type="InterPro" id="IPR009056">
    <property type="entry name" value="Cyt_c-like_dom"/>
</dbReference>
<keyword evidence="2 4" id="KW-0479">Metal-binding</keyword>
<dbReference type="EMBL" id="BMQL01000006">
    <property type="protein sequence ID" value="GGR03493.1"/>
    <property type="molecule type" value="Genomic_DNA"/>
</dbReference>
<feature type="chain" id="PRO_5037747448" evidence="6">
    <location>
        <begin position="18"/>
        <end position="145"/>
    </location>
</feature>
<dbReference type="AlphaFoldDB" id="A0A918C373"/>
<gene>
    <name evidence="8" type="primary">cycA</name>
    <name evidence="8" type="ORF">GCM10008957_15470</name>
</gene>
<feature type="region of interest" description="Disordered" evidence="5">
    <location>
        <begin position="117"/>
        <end position="145"/>
    </location>
</feature>
<reference evidence="8" key="1">
    <citation type="journal article" date="2014" name="Int. J. Syst. Evol. Microbiol.">
        <title>Complete genome sequence of Corynebacterium casei LMG S-19264T (=DSM 44701T), isolated from a smear-ripened cheese.</title>
        <authorList>
            <consortium name="US DOE Joint Genome Institute (JGI-PGF)"/>
            <person name="Walter F."/>
            <person name="Albersmeier A."/>
            <person name="Kalinowski J."/>
            <person name="Ruckert C."/>
        </authorList>
    </citation>
    <scope>NUCLEOTIDE SEQUENCE</scope>
    <source>
        <strain evidence="8">JCM 31311</strain>
    </source>
</reference>
<evidence type="ECO:0000256" key="3">
    <source>
        <dbReference type="ARBA" id="ARBA00023004"/>
    </source>
</evidence>
<organism evidence="8 9">
    <name type="scientific">Deinococcus ruber</name>
    <dbReference type="NCBI Taxonomy" id="1848197"/>
    <lineage>
        <taxon>Bacteria</taxon>
        <taxon>Thermotogati</taxon>
        <taxon>Deinococcota</taxon>
        <taxon>Deinococci</taxon>
        <taxon>Deinococcales</taxon>
        <taxon>Deinococcaceae</taxon>
        <taxon>Deinococcus</taxon>
    </lineage>
</organism>
<evidence type="ECO:0000259" key="7">
    <source>
        <dbReference type="PROSITE" id="PS51007"/>
    </source>
</evidence>
<feature type="compositionally biased region" description="Polar residues" evidence="5">
    <location>
        <begin position="132"/>
        <end position="145"/>
    </location>
</feature>
<evidence type="ECO:0000256" key="6">
    <source>
        <dbReference type="SAM" id="SignalP"/>
    </source>
</evidence>
<dbReference type="InterPro" id="IPR036909">
    <property type="entry name" value="Cyt_c-like_dom_sf"/>
</dbReference>
<protein>
    <submittedName>
        <fullName evidence="8">Cytochrome c-552</fullName>
    </submittedName>
</protein>
<evidence type="ECO:0000256" key="5">
    <source>
        <dbReference type="SAM" id="MobiDB-lite"/>
    </source>
</evidence>
<sequence length="145" mass="14887">MNYLLLLLAAATSFASAQNGKTLYNANCAACHQATGRGIPGAFPPQAGHFSDLLTAGGRAYTVRVALFGLAGPIQVKGKTYNGAMPGFSQLSDAELAAILNYVATSWGNTLPATEKPYSPAEVGAARGTALTPAQVSSQRPESAK</sequence>
<dbReference type="PANTHER" id="PTHR35008">
    <property type="entry name" value="BLL4482 PROTEIN-RELATED"/>
    <property type="match status" value="1"/>
</dbReference>
<comment type="caution">
    <text evidence="8">The sequence shown here is derived from an EMBL/GenBank/DDBJ whole genome shotgun (WGS) entry which is preliminary data.</text>
</comment>
<dbReference type="Gene3D" id="1.10.760.10">
    <property type="entry name" value="Cytochrome c-like domain"/>
    <property type="match status" value="1"/>
</dbReference>
<keyword evidence="1 4" id="KW-0349">Heme</keyword>
<dbReference type="PANTHER" id="PTHR35008:SF4">
    <property type="entry name" value="BLL4482 PROTEIN"/>
    <property type="match status" value="1"/>
</dbReference>
<dbReference type="GO" id="GO:0046872">
    <property type="term" value="F:metal ion binding"/>
    <property type="evidence" value="ECO:0007669"/>
    <property type="project" value="UniProtKB-KW"/>
</dbReference>
<evidence type="ECO:0000256" key="4">
    <source>
        <dbReference type="PROSITE-ProRule" id="PRU00433"/>
    </source>
</evidence>
<name>A0A918C373_9DEIO</name>
<dbReference type="InterPro" id="IPR051459">
    <property type="entry name" value="Cytochrome_c-type_DH"/>
</dbReference>
<feature type="domain" description="Cytochrome c" evidence="7">
    <location>
        <begin position="15"/>
        <end position="107"/>
    </location>
</feature>
<dbReference type="Proteomes" id="UP000603865">
    <property type="component" value="Unassembled WGS sequence"/>
</dbReference>
<dbReference type="SUPFAM" id="SSF46626">
    <property type="entry name" value="Cytochrome c"/>
    <property type="match status" value="1"/>
</dbReference>
<keyword evidence="9" id="KW-1185">Reference proteome</keyword>
<reference evidence="8" key="2">
    <citation type="submission" date="2020-09" db="EMBL/GenBank/DDBJ databases">
        <authorList>
            <person name="Sun Q."/>
            <person name="Ohkuma M."/>
        </authorList>
    </citation>
    <scope>NUCLEOTIDE SEQUENCE</scope>
    <source>
        <strain evidence="8">JCM 31311</strain>
    </source>
</reference>
<dbReference type="GO" id="GO:0009055">
    <property type="term" value="F:electron transfer activity"/>
    <property type="evidence" value="ECO:0007669"/>
    <property type="project" value="InterPro"/>
</dbReference>
<accession>A0A918C373</accession>
<proteinExistence type="predicted"/>
<evidence type="ECO:0000256" key="2">
    <source>
        <dbReference type="ARBA" id="ARBA00022723"/>
    </source>
</evidence>
<evidence type="ECO:0000313" key="8">
    <source>
        <dbReference type="EMBL" id="GGR03493.1"/>
    </source>
</evidence>
<dbReference type="Pfam" id="PF00034">
    <property type="entry name" value="Cytochrom_C"/>
    <property type="match status" value="1"/>
</dbReference>
<evidence type="ECO:0000256" key="1">
    <source>
        <dbReference type="ARBA" id="ARBA00022617"/>
    </source>
</evidence>
<keyword evidence="6" id="KW-0732">Signal</keyword>
<feature type="signal peptide" evidence="6">
    <location>
        <begin position="1"/>
        <end position="17"/>
    </location>
</feature>
<evidence type="ECO:0000313" key="9">
    <source>
        <dbReference type="Proteomes" id="UP000603865"/>
    </source>
</evidence>
<dbReference type="GO" id="GO:0020037">
    <property type="term" value="F:heme binding"/>
    <property type="evidence" value="ECO:0007669"/>
    <property type="project" value="InterPro"/>
</dbReference>
<keyword evidence="3 4" id="KW-0408">Iron</keyword>
<dbReference type="PROSITE" id="PS51007">
    <property type="entry name" value="CYTC"/>
    <property type="match status" value="1"/>
</dbReference>